<sequence>MSSCIGILQEYAVGDDWEDYTDRLKQYFVANKMDTNEDAEMWRAVLLTICGAPEYSLIRDLAPAKPSDKSYEELVNLMKRHYHPKPNGLTDRGETSQKCSPSLDDTKFIKPNGELPGQGREEMMDHLNGGSQHHGRDVKPEN</sequence>
<dbReference type="Ensembl" id="ENSEBUT00000010709.1">
    <property type="protein sequence ID" value="ENSEBUP00000010168.1"/>
    <property type="gene ID" value="ENSEBUG00000006532.1"/>
</dbReference>
<evidence type="ECO:0000313" key="3">
    <source>
        <dbReference type="Proteomes" id="UP000694388"/>
    </source>
</evidence>
<proteinExistence type="predicted"/>
<name>A0A8C4Q550_EPTBU</name>
<reference evidence="2" key="1">
    <citation type="submission" date="2025-08" db="UniProtKB">
        <authorList>
            <consortium name="Ensembl"/>
        </authorList>
    </citation>
    <scope>IDENTIFICATION</scope>
</reference>
<organism evidence="2 3">
    <name type="scientific">Eptatretus burgeri</name>
    <name type="common">Inshore hagfish</name>
    <dbReference type="NCBI Taxonomy" id="7764"/>
    <lineage>
        <taxon>Eukaryota</taxon>
        <taxon>Metazoa</taxon>
        <taxon>Chordata</taxon>
        <taxon>Craniata</taxon>
        <taxon>Vertebrata</taxon>
        <taxon>Cyclostomata</taxon>
        <taxon>Myxini</taxon>
        <taxon>Myxiniformes</taxon>
        <taxon>Myxinidae</taxon>
        <taxon>Eptatretinae</taxon>
        <taxon>Eptatretus</taxon>
    </lineage>
</organism>
<evidence type="ECO:0000256" key="1">
    <source>
        <dbReference type="SAM" id="MobiDB-lite"/>
    </source>
</evidence>
<dbReference type="AlphaFoldDB" id="A0A8C4Q550"/>
<reference evidence="2" key="2">
    <citation type="submission" date="2025-09" db="UniProtKB">
        <authorList>
            <consortium name="Ensembl"/>
        </authorList>
    </citation>
    <scope>IDENTIFICATION</scope>
</reference>
<dbReference type="Proteomes" id="UP000694388">
    <property type="component" value="Unplaced"/>
</dbReference>
<keyword evidence="3" id="KW-1185">Reference proteome</keyword>
<accession>A0A8C4Q550</accession>
<evidence type="ECO:0000313" key="2">
    <source>
        <dbReference type="Ensembl" id="ENSEBUP00000010168.1"/>
    </source>
</evidence>
<protein>
    <submittedName>
        <fullName evidence="2">Uncharacterized protein</fullName>
    </submittedName>
</protein>
<feature type="region of interest" description="Disordered" evidence="1">
    <location>
        <begin position="82"/>
        <end position="142"/>
    </location>
</feature>